<gene>
    <name evidence="3" type="ORF">HMPREF9460_01176</name>
</gene>
<evidence type="ECO:0000313" key="4">
    <source>
        <dbReference type="Proteomes" id="UP000029585"/>
    </source>
</evidence>
<dbReference type="EMBL" id="ADLO01000045">
    <property type="protein sequence ID" value="KGF56261.1"/>
    <property type="molecule type" value="Genomic_DNA"/>
</dbReference>
<dbReference type="PANTHER" id="PTHR12147">
    <property type="entry name" value="METALLOPEPTIDASE M28 FAMILY MEMBER"/>
    <property type="match status" value="1"/>
</dbReference>
<dbReference type="Pfam" id="PF01841">
    <property type="entry name" value="Transglut_core"/>
    <property type="match status" value="1"/>
</dbReference>
<dbReference type="SUPFAM" id="SSF54001">
    <property type="entry name" value="Cysteine proteinases"/>
    <property type="match status" value="1"/>
</dbReference>
<proteinExistence type="predicted"/>
<dbReference type="InterPro" id="IPR038765">
    <property type="entry name" value="Papain-like_cys_pep_sf"/>
</dbReference>
<dbReference type="InterPro" id="IPR001119">
    <property type="entry name" value="SLH_dom"/>
</dbReference>
<dbReference type="SUPFAM" id="SSF53187">
    <property type="entry name" value="Zn-dependent exopeptidases"/>
    <property type="match status" value="1"/>
</dbReference>
<evidence type="ECO:0000259" key="2">
    <source>
        <dbReference type="PROSITE" id="PS51272"/>
    </source>
</evidence>
<protein>
    <recommendedName>
        <fullName evidence="2">SLH domain-containing protein</fullName>
    </recommendedName>
</protein>
<dbReference type="InterPro" id="IPR002931">
    <property type="entry name" value="Transglutaminase-like"/>
</dbReference>
<dbReference type="GO" id="GO:0008235">
    <property type="term" value="F:metalloexopeptidase activity"/>
    <property type="evidence" value="ECO:0007669"/>
    <property type="project" value="InterPro"/>
</dbReference>
<feature type="domain" description="SLH" evidence="2">
    <location>
        <begin position="163"/>
        <end position="226"/>
    </location>
</feature>
<dbReference type="Gene3D" id="3.40.630.10">
    <property type="entry name" value="Zn peptidases"/>
    <property type="match status" value="1"/>
</dbReference>
<dbReference type="Pfam" id="PF00395">
    <property type="entry name" value="SLH"/>
    <property type="match status" value="2"/>
</dbReference>
<keyword evidence="1" id="KW-0677">Repeat</keyword>
<organism evidence="3 4">
    <name type="scientific">Flavonifractor plautii 1_3_50AFAA</name>
    <dbReference type="NCBI Taxonomy" id="742738"/>
    <lineage>
        <taxon>Bacteria</taxon>
        <taxon>Bacillati</taxon>
        <taxon>Bacillota</taxon>
        <taxon>Clostridia</taxon>
        <taxon>Eubacteriales</taxon>
        <taxon>Oscillospiraceae</taxon>
        <taxon>Flavonifractor</taxon>
    </lineage>
</organism>
<dbReference type="PANTHER" id="PTHR12147:SF26">
    <property type="entry name" value="PEPTIDASE M28 DOMAIN-CONTAINING PROTEIN"/>
    <property type="match status" value="1"/>
</dbReference>
<accession>A0A096BB49</accession>
<dbReference type="eggNOG" id="COG1657">
    <property type="taxonomic scope" value="Bacteria"/>
</dbReference>
<keyword evidence="4" id="KW-1185">Reference proteome</keyword>
<dbReference type="eggNOG" id="COG2234">
    <property type="taxonomic scope" value="Bacteria"/>
</dbReference>
<evidence type="ECO:0000313" key="3">
    <source>
        <dbReference type="EMBL" id="KGF56261.1"/>
    </source>
</evidence>
<dbReference type="AlphaFoldDB" id="A0A096BB49"/>
<dbReference type="Pfam" id="PF04389">
    <property type="entry name" value="Peptidase_M28"/>
    <property type="match status" value="1"/>
</dbReference>
<evidence type="ECO:0000256" key="1">
    <source>
        <dbReference type="ARBA" id="ARBA00022737"/>
    </source>
</evidence>
<dbReference type="HOGENOM" id="CLU_275543_0_0_9"/>
<reference evidence="3 4" key="1">
    <citation type="submission" date="2011-08" db="EMBL/GenBank/DDBJ databases">
        <title>The Genome Sequence of Clostridium orbiscindens 1_3_50AFAA.</title>
        <authorList>
            <consortium name="The Broad Institute Genome Sequencing Platform"/>
            <person name="Earl A."/>
            <person name="Ward D."/>
            <person name="Feldgarden M."/>
            <person name="Gevers D."/>
            <person name="Daigneault M."/>
            <person name="Strauss J."/>
            <person name="Allen-Vercoe E."/>
            <person name="Young S.K."/>
            <person name="Zeng Q."/>
            <person name="Gargeya S."/>
            <person name="Fitzgerald M."/>
            <person name="Haas B."/>
            <person name="Abouelleil A."/>
            <person name="Alvarado L."/>
            <person name="Arachchi H.M."/>
            <person name="Berlin A."/>
            <person name="Brown A."/>
            <person name="Chapman S.B."/>
            <person name="Chen Z."/>
            <person name="Dunbar C."/>
            <person name="Freedman E."/>
            <person name="Gearin G."/>
            <person name="Gellesch M."/>
            <person name="Goldberg J."/>
            <person name="Griggs A."/>
            <person name="Gujja S."/>
            <person name="Heiman D."/>
            <person name="Howarth C."/>
            <person name="Larson L."/>
            <person name="Lui A."/>
            <person name="MacDonald P.J.P."/>
            <person name="Montmayeur A."/>
            <person name="Murphy C."/>
            <person name="Neiman D."/>
            <person name="Pearson M."/>
            <person name="Priest M."/>
            <person name="Roberts A."/>
            <person name="Saif S."/>
            <person name="Shea T."/>
            <person name="Shenoy N."/>
            <person name="Sisk P."/>
            <person name="Stolte C."/>
            <person name="Sykes S."/>
            <person name="Wortman J."/>
            <person name="Nusbaum C."/>
            <person name="Birren B."/>
        </authorList>
    </citation>
    <scope>NUCLEOTIDE SEQUENCE [LARGE SCALE GENOMIC DNA]</scope>
    <source>
        <strain evidence="3 4">1_3_50AFAA</strain>
    </source>
</reference>
<dbReference type="InterPro" id="IPR045175">
    <property type="entry name" value="M28_fam"/>
</dbReference>
<dbReference type="PROSITE" id="PS51272">
    <property type="entry name" value="SLH"/>
    <property type="match status" value="2"/>
</dbReference>
<dbReference type="eggNOG" id="COG5279">
    <property type="taxonomic scope" value="Bacteria"/>
</dbReference>
<dbReference type="InterPro" id="IPR007484">
    <property type="entry name" value="Peptidase_M28"/>
</dbReference>
<dbReference type="Proteomes" id="UP000029585">
    <property type="component" value="Unassembled WGS sequence"/>
</dbReference>
<dbReference type="SMART" id="SM00460">
    <property type="entry name" value="TGc"/>
    <property type="match status" value="1"/>
</dbReference>
<dbReference type="PATRIC" id="fig|742738.3.peg.1219"/>
<dbReference type="Gene3D" id="3.10.620.30">
    <property type="match status" value="1"/>
</dbReference>
<sequence>MRSEKLFRPFIRPMFNSHCGGIRLDEVSLMKRIGALLLCGILLLPAAGASGTPWPAWAAEALAWGREKSVSRAFLASPGQRLTRGAVARLLYESAGQPAAHEECPFSDVSEKDAAAVGWAAGQGYLTGVGDGTYEPGRPVTRQEFAAILWRQAGTPEVPVQGLERFGDAGTVSEWARDAVLWCQQAGVMAGRSGDKLAPEDTITTAEALVMLERAAGLPDVGQLRDDLEILAAHHRPVGSQGEADAVRYLRDRFEEMGYSVTLQPYTDGQGRTGHNVAAVKAASVPDADILVLSAHHDSVPTAYGANDNASGVAALLYTAEALRNVPTDTEVRFLSFTDEENGKNGSRTYTASLTEEERTRIVGAIQFDMLGGLGSTGTLVCTVDGEANWVSDLLQKKNPGLESGVETASDHTSFQLSGIPAVLLMQRGRGYLYHSAADTAEQLDLYAIAAAADSAAAAAEEICSADTPSYRALAREQGERGAYRQTRQNMIYFGSSRADTEAYIGAAGEPVGASEISGEGWTDTYETYHYSMRWFDSKVPMSTYYQYRNGFLERIELRPEETGYTGEQVRELIEAMYGSPVSEEGGQTGWSDPIYSKYITLSRDEEGCLVTVGNYSVGITNVLASYPVSGGQAVISDPEDAAVWNYLCSILPLEARQKLAEFNLFTDGTSNVLAYTSPIREEGVTDNTRFSISIDYFDVYDENGEKRDWSKLTYTILHEYGHVLLEDETQVDLTVGRDTHDPAGFVEGAFRRAFYDAFWRELGVSGAGDYDRSPTHYVSRYGANYFHEDIADTFAVFVLGGEPGKNTVAEEKLRFFWRDPDMTALRSAVRENLGLEWPKRADTSSSSPAPPVAATLEELEQKLMEAIVAVEQPPALACAAPVGSAELPMAVKNLYYSILSDHPEYKYAYDLTSEVGEDGLLRCKVSYMPYRTGAYPAGFQGIEVDGLNRLVEVARGGLSQESIPIRITEPTLTVDAMNRALQQVGGGWLLCQLSRDGTAITVTPQGGLSREEALNRLAQSECLARQVYEEIVTAEMGKAAQAEALYAYLTEQVRYDFRYYSQPGEMPYSATTAYGALHDHLAICGGYAQAFQMLLQQAEIPCITVSGKMGGENHMWVLAQVDGQWLYFDPTSDRGRVDYGFQYFGVGEDALFRYTWDREGARSLTEALFP</sequence>
<comment type="caution">
    <text evidence="3">The sequence shown here is derived from an EMBL/GenBank/DDBJ whole genome shotgun (WGS) entry which is preliminary data.</text>
</comment>
<feature type="domain" description="SLH" evidence="2">
    <location>
        <begin position="100"/>
        <end position="161"/>
    </location>
</feature>
<name>A0A096BB49_FLAPL</name>
<dbReference type="GO" id="GO:0006508">
    <property type="term" value="P:proteolysis"/>
    <property type="evidence" value="ECO:0007669"/>
    <property type="project" value="InterPro"/>
</dbReference>